<accession>S4P5H4</accession>
<sequence length="221" mass="24872">MVKYNMDGPARDHVMKLIQEKDKIESEIREQNLVLEENNVGMQDLLVDGDGFPRNDIDIYKVRHARHRIVCLQNDHKNIMKQIERGLGEVHSQFHANSAGTSRNTESHSEHTNGFAEVSHNGNAESHPGTNDQSFAVIAFVQLGSPADMAGLHENDELLEFGTVNTSNFSDLNQVNYLVQHSVGQPIQVRVRRGTHILSLTIVPRIWTHPGLLGCRIERKS</sequence>
<dbReference type="InterPro" id="IPR036034">
    <property type="entry name" value="PDZ_sf"/>
</dbReference>
<dbReference type="GO" id="GO:0005634">
    <property type="term" value="C:nucleus"/>
    <property type="evidence" value="ECO:0007669"/>
    <property type="project" value="TreeGrafter"/>
</dbReference>
<dbReference type="RefSeq" id="XP_039750565.1">
    <property type="nucleotide sequence ID" value="XM_039894631.1"/>
</dbReference>
<evidence type="ECO:0000313" key="7">
    <source>
        <dbReference type="EMBL" id="JAA87016.1"/>
    </source>
</evidence>
<dbReference type="Pfam" id="PF13180">
    <property type="entry name" value="PDZ_2"/>
    <property type="match status" value="1"/>
</dbReference>
<dbReference type="InterPro" id="IPR040815">
    <property type="entry name" value="Nas2_N"/>
</dbReference>
<dbReference type="InterPro" id="IPR035269">
    <property type="entry name" value="PSMD9"/>
</dbReference>
<dbReference type="Pfam" id="PF18265">
    <property type="entry name" value="Nas2_N"/>
    <property type="match status" value="1"/>
</dbReference>
<evidence type="ECO:0000256" key="2">
    <source>
        <dbReference type="ARBA" id="ARBA00014937"/>
    </source>
</evidence>
<dbReference type="FunFam" id="2.30.42.10:FF:000107">
    <property type="entry name" value="26S proteasome non-ATPase regulatory subunit 9"/>
    <property type="match status" value="1"/>
</dbReference>
<dbReference type="GO" id="GO:0070682">
    <property type="term" value="P:proteasome regulatory particle assembly"/>
    <property type="evidence" value="ECO:0007669"/>
    <property type="project" value="InterPro"/>
</dbReference>
<dbReference type="InterPro" id="IPR001478">
    <property type="entry name" value="PDZ"/>
</dbReference>
<reference evidence="7" key="2">
    <citation type="submission" date="2013-05" db="EMBL/GenBank/DDBJ databases">
        <authorList>
            <person name="Carter J.-M."/>
            <person name="Baker S.C."/>
            <person name="Pink R."/>
            <person name="Carter D.R.F."/>
            <person name="Collins A."/>
            <person name="Tomlin J."/>
            <person name="Gibbs M."/>
            <person name="Breuker C.J."/>
        </authorList>
    </citation>
    <scope>NUCLEOTIDE SEQUENCE</scope>
    <source>
        <tissue evidence="7">Ovary</tissue>
    </source>
</reference>
<proteinExistence type="inferred from homology"/>
<keyword evidence="7" id="KW-0647">Proteasome</keyword>
<dbReference type="GO" id="GO:0000502">
    <property type="term" value="C:proteasome complex"/>
    <property type="evidence" value="ECO:0007669"/>
    <property type="project" value="UniProtKB-KW"/>
</dbReference>
<feature type="domain" description="PDZ" evidence="6">
    <location>
        <begin position="92"/>
        <end position="195"/>
    </location>
</feature>
<dbReference type="SMART" id="SM00228">
    <property type="entry name" value="PDZ"/>
    <property type="match status" value="1"/>
</dbReference>
<evidence type="ECO:0000259" key="6">
    <source>
        <dbReference type="SMART" id="SM00228"/>
    </source>
</evidence>
<protein>
    <recommendedName>
        <fullName evidence="2">26S proteasome non-ATPase regulatory subunit 9</fullName>
    </recommendedName>
    <alternativeName>
        <fullName evidence="4">26S proteasome regulatory subunit p27</fullName>
    </alternativeName>
</protein>
<evidence type="ECO:0000256" key="1">
    <source>
        <dbReference type="ARBA" id="ARBA00005256"/>
    </source>
</evidence>
<dbReference type="EMBL" id="GAIX01005544">
    <property type="protein sequence ID" value="JAA87016.1"/>
    <property type="molecule type" value="Transcribed_RNA"/>
</dbReference>
<dbReference type="Gene3D" id="6.10.140.1710">
    <property type="match status" value="1"/>
</dbReference>
<dbReference type="AlphaFoldDB" id="S4P5H4"/>
<feature type="compositionally biased region" description="Polar residues" evidence="5">
    <location>
        <begin position="120"/>
        <end position="129"/>
    </location>
</feature>
<dbReference type="PANTHER" id="PTHR12651:SF1">
    <property type="entry name" value="26S PROTEASOME NON-ATPASE REGULATORY SUBUNIT 9"/>
    <property type="match status" value="1"/>
</dbReference>
<dbReference type="GeneID" id="120626852"/>
<evidence type="ECO:0000256" key="3">
    <source>
        <dbReference type="ARBA" id="ARBA00023186"/>
    </source>
</evidence>
<name>S4P5H4_9NEOP</name>
<feature type="region of interest" description="Disordered" evidence="5">
    <location>
        <begin position="97"/>
        <end position="129"/>
    </location>
</feature>
<keyword evidence="3" id="KW-0143">Chaperone</keyword>
<comment type="similarity">
    <text evidence="1">Belongs to the proteasome subunit p27 family.</text>
</comment>
<dbReference type="GO" id="GO:0005737">
    <property type="term" value="C:cytoplasm"/>
    <property type="evidence" value="ECO:0007669"/>
    <property type="project" value="TreeGrafter"/>
</dbReference>
<reference evidence="7" key="1">
    <citation type="journal article" date="2013" name="BMC Genomics">
        <title>Unscrambling butterfly oogenesis.</title>
        <authorList>
            <person name="Carter J.M."/>
            <person name="Baker S.C."/>
            <person name="Pink R."/>
            <person name="Carter D.R."/>
            <person name="Collins A."/>
            <person name="Tomlin J."/>
            <person name="Gibbs M."/>
            <person name="Breuker C.J."/>
        </authorList>
    </citation>
    <scope>NUCLEOTIDE SEQUENCE</scope>
    <source>
        <tissue evidence="7">Ovary</tissue>
    </source>
</reference>
<evidence type="ECO:0000256" key="5">
    <source>
        <dbReference type="SAM" id="MobiDB-lite"/>
    </source>
</evidence>
<evidence type="ECO:0000256" key="4">
    <source>
        <dbReference type="ARBA" id="ARBA00030007"/>
    </source>
</evidence>
<dbReference type="SUPFAM" id="SSF50156">
    <property type="entry name" value="PDZ domain-like"/>
    <property type="match status" value="1"/>
</dbReference>
<organism evidence="7">
    <name type="scientific">Pararge aegeria</name>
    <name type="common">speckled wood butterfly</name>
    <dbReference type="NCBI Taxonomy" id="116150"/>
    <lineage>
        <taxon>Eukaryota</taxon>
        <taxon>Metazoa</taxon>
        <taxon>Ecdysozoa</taxon>
        <taxon>Arthropoda</taxon>
        <taxon>Hexapoda</taxon>
        <taxon>Insecta</taxon>
        <taxon>Pterygota</taxon>
        <taxon>Neoptera</taxon>
        <taxon>Endopterygota</taxon>
        <taxon>Lepidoptera</taxon>
        <taxon>Glossata</taxon>
        <taxon>Ditrysia</taxon>
        <taxon>Papilionoidea</taxon>
        <taxon>Nymphalidae</taxon>
        <taxon>Satyrinae</taxon>
        <taxon>Satyrini</taxon>
        <taxon>Parargina</taxon>
        <taxon>Pararge</taxon>
    </lineage>
</organism>
<dbReference type="PANTHER" id="PTHR12651">
    <property type="entry name" value="26S PROTEASOME NON-ATPASE REGULATORY SUBUNIT 9"/>
    <property type="match status" value="1"/>
</dbReference>
<dbReference type="Gene3D" id="2.30.42.10">
    <property type="match status" value="1"/>
</dbReference>